<feature type="compositionally biased region" description="Low complexity" evidence="1">
    <location>
        <begin position="131"/>
        <end position="145"/>
    </location>
</feature>
<evidence type="ECO:0000256" key="1">
    <source>
        <dbReference type="SAM" id="MobiDB-lite"/>
    </source>
</evidence>
<feature type="compositionally biased region" description="Basic and acidic residues" evidence="1">
    <location>
        <begin position="8"/>
        <end position="44"/>
    </location>
</feature>
<evidence type="ECO:0000313" key="2">
    <source>
        <dbReference type="EMBL" id="TVU46739.1"/>
    </source>
</evidence>
<feature type="compositionally biased region" description="Basic and acidic residues" evidence="1">
    <location>
        <begin position="58"/>
        <end position="92"/>
    </location>
</feature>
<name>A0A5J9WEM0_9POAL</name>
<dbReference type="AlphaFoldDB" id="A0A5J9WEM0"/>
<reference evidence="2 3" key="1">
    <citation type="journal article" date="2019" name="Sci. Rep.">
        <title>A high-quality genome of Eragrostis curvula grass provides insights into Poaceae evolution and supports new strategies to enhance forage quality.</title>
        <authorList>
            <person name="Carballo J."/>
            <person name="Santos B.A.C.M."/>
            <person name="Zappacosta D."/>
            <person name="Garbus I."/>
            <person name="Selva J.P."/>
            <person name="Gallo C.A."/>
            <person name="Diaz A."/>
            <person name="Albertini E."/>
            <person name="Caccamo M."/>
            <person name="Echenique V."/>
        </authorList>
    </citation>
    <scope>NUCLEOTIDE SEQUENCE [LARGE SCALE GENOMIC DNA]</scope>
    <source>
        <strain evidence="3">cv. Victoria</strain>
        <tissue evidence="2">Leaf</tissue>
    </source>
</reference>
<organism evidence="2 3">
    <name type="scientific">Eragrostis curvula</name>
    <name type="common">weeping love grass</name>
    <dbReference type="NCBI Taxonomy" id="38414"/>
    <lineage>
        <taxon>Eukaryota</taxon>
        <taxon>Viridiplantae</taxon>
        <taxon>Streptophyta</taxon>
        <taxon>Embryophyta</taxon>
        <taxon>Tracheophyta</taxon>
        <taxon>Spermatophyta</taxon>
        <taxon>Magnoliopsida</taxon>
        <taxon>Liliopsida</taxon>
        <taxon>Poales</taxon>
        <taxon>Poaceae</taxon>
        <taxon>PACMAD clade</taxon>
        <taxon>Chloridoideae</taxon>
        <taxon>Eragrostideae</taxon>
        <taxon>Eragrostidinae</taxon>
        <taxon>Eragrostis</taxon>
    </lineage>
</organism>
<evidence type="ECO:0000313" key="3">
    <source>
        <dbReference type="Proteomes" id="UP000324897"/>
    </source>
</evidence>
<dbReference type="Proteomes" id="UP000324897">
    <property type="component" value="Chromosome 5"/>
</dbReference>
<sequence length="317" mass="34056">MSSSLSERQQRNDGRENYNSRGNARENYNRRGDFGENYNRRNDGGENYNHMGDGGENNNRRSNIDENYNRRNDSDDKSAHDVPDAGRVERVHGLPGASGDEDDAGGVAKEARRRQREVSIDSKSASDKDSVAAAAATVASDPAKSTATAAAGEDDHGGHKGAVVPALRVGARPCFSSLKAGPPTTSSLQPTTFLNAAAFVRKGLASGNLASLWLSDGGNGTWKDRVVHRPLSLLACPLHTLPSGQFLFSHSVPESGSRSRHQLRSTETTDGSTGEECFTIRFSAALEDDNMEVPDSGRMELVHGEIERSVSTAIWTG</sequence>
<feature type="region of interest" description="Disordered" evidence="1">
    <location>
        <begin position="1"/>
        <end position="161"/>
    </location>
</feature>
<dbReference type="Gramene" id="TVU46739">
    <property type="protein sequence ID" value="TVU46739"/>
    <property type="gene ID" value="EJB05_06295"/>
</dbReference>
<proteinExistence type="predicted"/>
<protein>
    <submittedName>
        <fullName evidence="2">Uncharacterized protein</fullName>
    </submittedName>
</protein>
<accession>A0A5J9WEM0</accession>
<feature type="compositionally biased region" description="Basic and acidic residues" evidence="1">
    <location>
        <begin position="116"/>
        <end position="130"/>
    </location>
</feature>
<feature type="non-terminal residue" evidence="2">
    <location>
        <position position="1"/>
    </location>
</feature>
<comment type="caution">
    <text evidence="2">The sequence shown here is derived from an EMBL/GenBank/DDBJ whole genome shotgun (WGS) entry which is preliminary data.</text>
</comment>
<gene>
    <name evidence="2" type="ORF">EJB05_06295</name>
</gene>
<feature type="region of interest" description="Disordered" evidence="1">
    <location>
        <begin position="252"/>
        <end position="272"/>
    </location>
</feature>
<keyword evidence="3" id="KW-1185">Reference proteome</keyword>
<dbReference type="EMBL" id="RWGY01000004">
    <property type="protein sequence ID" value="TVU46739.1"/>
    <property type="molecule type" value="Genomic_DNA"/>
</dbReference>